<keyword evidence="12" id="KW-1185">Reference proteome</keyword>
<feature type="compositionally biased region" description="Low complexity" evidence="8">
    <location>
        <begin position="30"/>
        <end position="39"/>
    </location>
</feature>
<dbReference type="CDD" id="cd13432">
    <property type="entry name" value="LDT_IgD_like_2"/>
    <property type="match status" value="1"/>
</dbReference>
<feature type="domain" description="L,D-TPase catalytic" evidence="10">
    <location>
        <begin position="246"/>
        <end position="369"/>
    </location>
</feature>
<evidence type="ECO:0000256" key="4">
    <source>
        <dbReference type="ARBA" id="ARBA00022984"/>
    </source>
</evidence>
<evidence type="ECO:0000259" key="10">
    <source>
        <dbReference type="PROSITE" id="PS52029"/>
    </source>
</evidence>
<dbReference type="CDD" id="cd16913">
    <property type="entry name" value="YkuD_like"/>
    <property type="match status" value="1"/>
</dbReference>
<evidence type="ECO:0000256" key="8">
    <source>
        <dbReference type="SAM" id="MobiDB-lite"/>
    </source>
</evidence>
<dbReference type="InterPro" id="IPR038063">
    <property type="entry name" value="Transpep_catalytic_dom"/>
</dbReference>
<gene>
    <name evidence="11" type="ORF">PV383_46800</name>
</gene>
<dbReference type="Pfam" id="PF17964">
    <property type="entry name" value="Big_10"/>
    <property type="match status" value="1"/>
</dbReference>
<evidence type="ECO:0000256" key="1">
    <source>
        <dbReference type="ARBA" id="ARBA00004752"/>
    </source>
</evidence>
<evidence type="ECO:0000256" key="5">
    <source>
        <dbReference type="ARBA" id="ARBA00023315"/>
    </source>
</evidence>
<evidence type="ECO:0000313" key="12">
    <source>
        <dbReference type="Proteomes" id="UP001282474"/>
    </source>
</evidence>
<keyword evidence="9" id="KW-0732">Signal</keyword>
<keyword evidence="6 7" id="KW-0961">Cell wall biogenesis/degradation</keyword>
<feature type="region of interest" description="Disordered" evidence="8">
    <location>
        <begin position="30"/>
        <end position="58"/>
    </location>
</feature>
<dbReference type="PANTHER" id="PTHR30582">
    <property type="entry name" value="L,D-TRANSPEPTIDASE"/>
    <property type="match status" value="1"/>
</dbReference>
<dbReference type="Gene3D" id="2.40.440.10">
    <property type="entry name" value="L,D-transpeptidase catalytic domain-like"/>
    <property type="match status" value="1"/>
</dbReference>
<dbReference type="Pfam" id="PF03734">
    <property type="entry name" value="YkuD"/>
    <property type="match status" value="1"/>
</dbReference>
<name>A0ABU4N5K1_9ACTN</name>
<dbReference type="InterPro" id="IPR005490">
    <property type="entry name" value="LD_TPept_cat_dom"/>
</dbReference>
<dbReference type="PANTHER" id="PTHR30582:SF2">
    <property type="entry name" value="L,D-TRANSPEPTIDASE YCIB-RELATED"/>
    <property type="match status" value="1"/>
</dbReference>
<comment type="pathway">
    <text evidence="1 7">Cell wall biogenesis; peptidoglycan biosynthesis.</text>
</comment>
<dbReference type="Gene3D" id="2.60.40.3780">
    <property type="match status" value="1"/>
</dbReference>
<keyword evidence="5" id="KW-0012">Acyltransferase</keyword>
<feature type="active site" description="Nucleophile" evidence="7">
    <location>
        <position position="345"/>
    </location>
</feature>
<evidence type="ECO:0000256" key="7">
    <source>
        <dbReference type="PROSITE-ProRule" id="PRU01373"/>
    </source>
</evidence>
<dbReference type="Proteomes" id="UP001282474">
    <property type="component" value="Unassembled WGS sequence"/>
</dbReference>
<sequence>MPRTPVLAPARLRAVVVAALLVPLAACSASAGPGAPDTGGTPGADDRPVTVTVSPTGEQVPAGVPVRVTAAGGRLTSVTVTDAENHRLTGKVAADGRSWVSDRKAVPGAAYTVTAATRTEGGTADSTRAAFTTAAAGKVNKVDWRPGAATTVGVAQPISLVFDHPVENRAEVEKQLRITTSNDTEGSWGWISDWSGKDRVDWRPRTYWKPGTKVTLNAELNGTDSGADGGWFVRDYTTTFTIGARQVVKVDLDSHQLTLVRDGETVRSLPVSGGTPGGDKRSWRGTAVLMAKEGTINMNSETVGLGNAYDKMVDHSMRLTWSGMYAHAAPWNARYFGNANRSSGCIGMSDADAAWFYGQVRPGDPFEITGEDTKGVVAPGNGFGAWNLSWTEWQGLSALR</sequence>
<accession>A0ABU4N5K1</accession>
<dbReference type="PROSITE" id="PS52029">
    <property type="entry name" value="LD_TPASE"/>
    <property type="match status" value="1"/>
</dbReference>
<keyword evidence="2" id="KW-0808">Transferase</keyword>
<organism evidence="11 12">
    <name type="scientific">Streptomyces caniscabiei</name>
    <dbReference type="NCBI Taxonomy" id="2746961"/>
    <lineage>
        <taxon>Bacteria</taxon>
        <taxon>Bacillati</taxon>
        <taxon>Actinomycetota</taxon>
        <taxon>Actinomycetes</taxon>
        <taxon>Kitasatosporales</taxon>
        <taxon>Streptomycetaceae</taxon>
        <taxon>Streptomyces</taxon>
    </lineage>
</organism>
<evidence type="ECO:0000256" key="6">
    <source>
        <dbReference type="ARBA" id="ARBA00023316"/>
    </source>
</evidence>
<reference evidence="11 12" key="1">
    <citation type="journal article" date="2023" name="Microb. Genom.">
        <title>Mesoterricola silvestris gen. nov., sp. nov., Mesoterricola sediminis sp. nov., Geothrix oryzae sp. nov., Geothrix edaphica sp. nov., Geothrix rubra sp. nov., and Geothrix limicola sp. nov., six novel members of Acidobacteriota isolated from soils.</title>
        <authorList>
            <person name="Weisberg A.J."/>
            <person name="Pearce E."/>
            <person name="Kramer C.G."/>
            <person name="Chang J.H."/>
            <person name="Clarke C.R."/>
        </authorList>
    </citation>
    <scope>NUCLEOTIDE SEQUENCE [LARGE SCALE GENOMIC DNA]</scope>
    <source>
        <strain evidence="11 12">NE20-4-1</strain>
    </source>
</reference>
<dbReference type="EMBL" id="JARAWJ010000096">
    <property type="protein sequence ID" value="MDX3044617.1"/>
    <property type="molecule type" value="Genomic_DNA"/>
</dbReference>
<protein>
    <submittedName>
        <fullName evidence="11">Ig-like domain-containing protein</fullName>
    </submittedName>
</protein>
<comment type="caution">
    <text evidence="11">The sequence shown here is derived from an EMBL/GenBank/DDBJ whole genome shotgun (WGS) entry which is preliminary data.</text>
</comment>
<proteinExistence type="predicted"/>
<feature type="active site" description="Proton donor/acceptor" evidence="7">
    <location>
        <position position="327"/>
    </location>
</feature>
<dbReference type="SUPFAM" id="SSF141523">
    <property type="entry name" value="L,D-transpeptidase catalytic domain-like"/>
    <property type="match status" value="1"/>
</dbReference>
<feature type="signal peptide" evidence="9">
    <location>
        <begin position="1"/>
        <end position="31"/>
    </location>
</feature>
<evidence type="ECO:0000256" key="2">
    <source>
        <dbReference type="ARBA" id="ARBA00022679"/>
    </source>
</evidence>
<keyword evidence="4 7" id="KW-0573">Peptidoglycan synthesis</keyword>
<evidence type="ECO:0000313" key="11">
    <source>
        <dbReference type="EMBL" id="MDX3044617.1"/>
    </source>
</evidence>
<dbReference type="InterPro" id="IPR041280">
    <property type="entry name" value="Big_10"/>
</dbReference>
<feature type="chain" id="PRO_5046668324" evidence="9">
    <location>
        <begin position="32"/>
        <end position="400"/>
    </location>
</feature>
<evidence type="ECO:0000256" key="9">
    <source>
        <dbReference type="SAM" id="SignalP"/>
    </source>
</evidence>
<dbReference type="InterPro" id="IPR050979">
    <property type="entry name" value="LD-transpeptidase"/>
</dbReference>
<evidence type="ECO:0000256" key="3">
    <source>
        <dbReference type="ARBA" id="ARBA00022960"/>
    </source>
</evidence>
<dbReference type="RefSeq" id="WP_093791297.1">
    <property type="nucleotide sequence ID" value="NZ_JABXWF010000001.1"/>
</dbReference>
<dbReference type="Gene3D" id="2.60.40.3710">
    <property type="match status" value="1"/>
</dbReference>
<keyword evidence="3 7" id="KW-0133">Cell shape</keyword>